<sequence>MDIKKLTKIRLIVSSTVLLIMIIISNYLNLKVSENVSNIIEYKNKVSDNGITFEELQKVKKQNEDLELTGLKELPANTQNIYGVLPDKEIKTKMVLTDENNFILYPNKIIRGGKIDYLSVKNGDKIAIISDVLAISLFKNVDVIGNNININNEKYKIVGVYKSSKSLLYSASEDIYERVYVPYTSYKSTTKDGKIYLDIIAAKETSTNGEKSIYNKLTKIVGDKLGMYCAYNYTVSKKVIYEQIRILYFIIGTTVIVFLGVIMIRYIKKMIAFFKESMKDKYLKEVIKEKPLEVKIILRRIFFCLIVMIVIFNLIKFNIVFVDKYLPTENVFDIEFYRKAIIKDIQIANANEGGVSNVYNRYLSNVSRIQCLLLFMEVVTFIVVLVNIKAEKILRHIKK</sequence>
<dbReference type="Pfam" id="PF12704">
    <property type="entry name" value="MacB_PCD"/>
    <property type="match status" value="1"/>
</dbReference>
<keyword evidence="1" id="KW-0812">Transmembrane</keyword>
<keyword evidence="1" id="KW-0472">Membrane</keyword>
<dbReference type="HOGENOM" id="CLU_673872_0_0_9"/>
<dbReference type="InterPro" id="IPR025857">
    <property type="entry name" value="MacB_PCD"/>
</dbReference>
<gene>
    <name evidence="3" type="ORF">CBO05C_0576</name>
</gene>
<keyword evidence="1" id="KW-1133">Transmembrane helix</keyword>
<feature type="domain" description="MacB-like periplasmic core" evidence="2">
    <location>
        <begin position="13"/>
        <end position="197"/>
    </location>
</feature>
<name>A0A0S6TXY5_CLOBO</name>
<accession>A0A0S6TXY5</accession>
<feature type="transmembrane region" description="Helical" evidence="1">
    <location>
        <begin position="297"/>
        <end position="315"/>
    </location>
</feature>
<feature type="transmembrane region" description="Helical" evidence="1">
    <location>
        <begin position="246"/>
        <end position="267"/>
    </location>
</feature>
<reference evidence="3" key="1">
    <citation type="submission" date="2013-10" db="EMBL/GenBank/DDBJ databases">
        <title>Draft genome sequence of Clostridium botulinum type B strain Osaka05.</title>
        <authorList>
            <person name="Sakaguchi Y."/>
            <person name="Hosomi K."/>
            <person name="Uchiyama J."/>
            <person name="Ogura Y."/>
            <person name="Sakaguchi M."/>
            <person name="Kohda T."/>
            <person name="Mukamoto M."/>
            <person name="Misawa N."/>
            <person name="Matsuzaki S."/>
            <person name="Hayashi T."/>
            <person name="Kozaki S."/>
        </authorList>
    </citation>
    <scope>NUCLEOTIDE SEQUENCE</scope>
    <source>
        <strain evidence="3">Osaka05</strain>
    </source>
</reference>
<proteinExistence type="predicted"/>
<dbReference type="AlphaFoldDB" id="A0A0S6TXY5"/>
<dbReference type="RefSeq" id="WP_030033296.1">
    <property type="nucleotide sequence ID" value="NZ_DF384213.1"/>
</dbReference>
<feature type="transmembrane region" description="Helical" evidence="1">
    <location>
        <begin position="9"/>
        <end position="28"/>
    </location>
</feature>
<dbReference type="EMBL" id="DF384213">
    <property type="protein sequence ID" value="GAE00886.1"/>
    <property type="molecule type" value="Genomic_DNA"/>
</dbReference>
<dbReference type="Proteomes" id="UP000054164">
    <property type="component" value="Unassembled WGS sequence"/>
</dbReference>
<evidence type="ECO:0000256" key="1">
    <source>
        <dbReference type="SAM" id="Phobius"/>
    </source>
</evidence>
<feature type="transmembrane region" description="Helical" evidence="1">
    <location>
        <begin position="367"/>
        <end position="388"/>
    </location>
</feature>
<evidence type="ECO:0000259" key="2">
    <source>
        <dbReference type="Pfam" id="PF12704"/>
    </source>
</evidence>
<evidence type="ECO:0000313" key="3">
    <source>
        <dbReference type="EMBL" id="GAE00886.1"/>
    </source>
</evidence>
<protein>
    <recommendedName>
        <fullName evidence="2">MacB-like periplasmic core domain-containing protein</fullName>
    </recommendedName>
</protein>
<organism evidence="3">
    <name type="scientific">Clostridium botulinum B str. Osaka05</name>
    <dbReference type="NCBI Taxonomy" id="1407017"/>
    <lineage>
        <taxon>Bacteria</taxon>
        <taxon>Bacillati</taxon>
        <taxon>Bacillota</taxon>
        <taxon>Clostridia</taxon>
        <taxon>Eubacteriales</taxon>
        <taxon>Clostridiaceae</taxon>
        <taxon>Clostridium</taxon>
    </lineage>
</organism>